<evidence type="ECO:0000256" key="4">
    <source>
        <dbReference type="ARBA" id="ARBA00022777"/>
    </source>
</evidence>
<evidence type="ECO:0000313" key="8">
    <source>
        <dbReference type="EMBL" id="RFA26060.1"/>
    </source>
</evidence>
<dbReference type="EMBL" id="NBXE01000029">
    <property type="protein sequence ID" value="RFA26060.1"/>
    <property type="molecule type" value="Genomic_DNA"/>
</dbReference>
<gene>
    <name evidence="5" type="primary">adk</name>
    <name evidence="8" type="ORF">B7R25_12505</name>
</gene>
<comment type="similarity">
    <text evidence="5 6">Belongs to the adenylate kinase family.</text>
</comment>
<dbReference type="GO" id="GO:0004017">
    <property type="term" value="F:AMP kinase activity"/>
    <property type="evidence" value="ECO:0007669"/>
    <property type="project" value="UniProtKB-UniRule"/>
</dbReference>
<keyword evidence="5 7" id="KW-0067">ATP-binding</keyword>
<keyword evidence="4 5" id="KW-0418">Kinase</keyword>
<proteinExistence type="inferred from homology"/>
<sequence length="198" mass="21083">MTRLLLIGPPGAGKGTQAVRLSAACGIPAISTGDIFRANVAEETELGLKAKEFMDAGKYVPDSLTNDLVRSRLLEADVEGGFLLDGYPRTTAQVDELDDILAAGGHGDGLDAVVLLVADSDEIVARLTKRAAEQGRSDDTENVIRHRLDVYEEQTAPLIDVYTARELVVTVDGLGSVDDVTERITQALEARGIVLSHA</sequence>
<dbReference type="PRINTS" id="PR00094">
    <property type="entry name" value="ADENYLTKNASE"/>
</dbReference>
<dbReference type="CDD" id="cd01428">
    <property type="entry name" value="ADK"/>
    <property type="match status" value="1"/>
</dbReference>
<dbReference type="HAMAP" id="MF_00235">
    <property type="entry name" value="Adenylate_kinase_Adk"/>
    <property type="match status" value="1"/>
</dbReference>
<dbReference type="InterPro" id="IPR033690">
    <property type="entry name" value="Adenylat_kinase_CS"/>
</dbReference>
<evidence type="ECO:0000256" key="2">
    <source>
        <dbReference type="ARBA" id="ARBA00022727"/>
    </source>
</evidence>
<feature type="binding site" evidence="5">
    <location>
        <position position="147"/>
    </location>
    <ligand>
        <name>AMP</name>
        <dbReference type="ChEBI" id="CHEBI:456215"/>
    </ligand>
</feature>
<keyword evidence="1 5" id="KW-0808">Transferase</keyword>
<comment type="subcellular location">
    <subcellularLocation>
        <location evidence="5 7">Cytoplasm</location>
    </subcellularLocation>
</comment>
<dbReference type="GO" id="GO:0005524">
    <property type="term" value="F:ATP binding"/>
    <property type="evidence" value="ECO:0007669"/>
    <property type="project" value="UniProtKB-UniRule"/>
</dbReference>
<comment type="caution">
    <text evidence="8">The sequence shown here is derived from an EMBL/GenBank/DDBJ whole genome shotgun (WGS) entry which is preliminary data.</text>
</comment>
<dbReference type="GO" id="GO:0044209">
    <property type="term" value="P:AMP salvage"/>
    <property type="evidence" value="ECO:0007669"/>
    <property type="project" value="UniProtKB-UniRule"/>
</dbReference>
<evidence type="ECO:0000256" key="1">
    <source>
        <dbReference type="ARBA" id="ARBA00022679"/>
    </source>
</evidence>
<dbReference type="InterPro" id="IPR027417">
    <property type="entry name" value="P-loop_NTPase"/>
</dbReference>
<comment type="function">
    <text evidence="5">Catalyzes the reversible transfer of the terminal phosphate group between ATP and AMP. Plays an important role in cellular energy homeostasis and in adenine nucleotide metabolism.</text>
</comment>
<feature type="binding site" evidence="5">
    <location>
        <position position="37"/>
    </location>
    <ligand>
        <name>AMP</name>
        <dbReference type="ChEBI" id="CHEBI:456215"/>
    </ligand>
</feature>
<dbReference type="NCBIfam" id="NF001381">
    <property type="entry name" value="PRK00279.1-3"/>
    <property type="match status" value="1"/>
</dbReference>
<feature type="region of interest" description="NMP" evidence="5">
    <location>
        <begin position="31"/>
        <end position="60"/>
    </location>
</feature>
<feature type="binding site" evidence="5">
    <location>
        <position position="136"/>
    </location>
    <ligand>
        <name>AMP</name>
        <dbReference type="ChEBI" id="CHEBI:456215"/>
    </ligand>
</feature>
<comment type="subunit">
    <text evidence="5 7">Monomer.</text>
</comment>
<dbReference type="NCBIfam" id="NF011104">
    <property type="entry name" value="PRK14531.1"/>
    <property type="match status" value="1"/>
</dbReference>
<dbReference type="AlphaFoldDB" id="A0A3E0W8A9"/>
<dbReference type="RefSeq" id="WP_116419287.1">
    <property type="nucleotide sequence ID" value="NZ_NBXC01000024.1"/>
</dbReference>
<dbReference type="NCBIfam" id="NF011100">
    <property type="entry name" value="PRK14527.1"/>
    <property type="match status" value="1"/>
</dbReference>
<organism evidence="8 9">
    <name type="scientific">Subtercola boreus</name>
    <dbReference type="NCBI Taxonomy" id="120213"/>
    <lineage>
        <taxon>Bacteria</taxon>
        <taxon>Bacillati</taxon>
        <taxon>Actinomycetota</taxon>
        <taxon>Actinomycetes</taxon>
        <taxon>Micrococcales</taxon>
        <taxon>Microbacteriaceae</taxon>
        <taxon>Subtercola</taxon>
    </lineage>
</organism>
<feature type="binding site" evidence="5">
    <location>
        <begin position="58"/>
        <end position="60"/>
    </location>
    <ligand>
        <name>AMP</name>
        <dbReference type="ChEBI" id="CHEBI:456215"/>
    </ligand>
</feature>
<evidence type="ECO:0000256" key="3">
    <source>
        <dbReference type="ARBA" id="ARBA00022741"/>
    </source>
</evidence>
<comment type="domain">
    <text evidence="5">Consists of three domains, a large central CORE domain and two small peripheral domains, NMPbind and LID, which undergo movements during catalysis. The LID domain closes over the site of phosphoryl transfer upon ATP binding. Assembling and dissambling the active center during each catalytic cycle provides an effective means to prevent ATP hydrolysis.</text>
</comment>
<evidence type="ECO:0000256" key="6">
    <source>
        <dbReference type="RuleBase" id="RU003330"/>
    </source>
</evidence>
<comment type="caution">
    <text evidence="5">Lacks conserved residue(s) required for the propagation of feature annotation.</text>
</comment>
<keyword evidence="5" id="KW-0963">Cytoplasm</keyword>
<dbReference type="OrthoDB" id="9805030at2"/>
<feature type="binding site" evidence="5">
    <location>
        <position position="93"/>
    </location>
    <ligand>
        <name>AMP</name>
        <dbReference type="ChEBI" id="CHEBI:456215"/>
    </ligand>
</feature>
<comment type="pathway">
    <text evidence="5">Purine metabolism; AMP biosynthesis via salvage pathway; AMP from ADP: step 1/1.</text>
</comment>
<feature type="binding site" evidence="5">
    <location>
        <position position="130"/>
    </location>
    <ligand>
        <name>ATP</name>
        <dbReference type="ChEBI" id="CHEBI:30616"/>
    </ligand>
</feature>
<keyword evidence="3 5" id="KW-0547">Nucleotide-binding</keyword>
<feature type="binding site" evidence="5">
    <location>
        <position position="175"/>
    </location>
    <ligand>
        <name>ATP</name>
        <dbReference type="ChEBI" id="CHEBI:30616"/>
    </ligand>
</feature>
<dbReference type="EC" id="2.7.4.3" evidence="5 7"/>
<dbReference type="NCBIfam" id="NF011105">
    <property type="entry name" value="PRK14532.1"/>
    <property type="match status" value="1"/>
</dbReference>
<dbReference type="PANTHER" id="PTHR23359">
    <property type="entry name" value="NUCLEOTIDE KINASE"/>
    <property type="match status" value="1"/>
</dbReference>
<evidence type="ECO:0000313" key="9">
    <source>
        <dbReference type="Proteomes" id="UP000257080"/>
    </source>
</evidence>
<reference evidence="8 9" key="1">
    <citation type="submission" date="2017-04" db="EMBL/GenBank/DDBJ databases">
        <title>Comparative genome analysis of Subtercola boreus.</title>
        <authorList>
            <person name="Cho Y.-J."/>
            <person name="Cho A."/>
            <person name="Kim O.-S."/>
            <person name="Lee J.-I."/>
        </authorList>
    </citation>
    <scope>NUCLEOTIDE SEQUENCE [LARGE SCALE GENOMIC DNA]</scope>
    <source>
        <strain evidence="8 9">P28004</strain>
    </source>
</reference>
<accession>A0A3E0W8A9</accession>
<dbReference type="Proteomes" id="UP000257080">
    <property type="component" value="Unassembled WGS sequence"/>
</dbReference>
<dbReference type="PROSITE" id="PS00113">
    <property type="entry name" value="ADENYLATE_KINASE"/>
    <property type="match status" value="1"/>
</dbReference>
<feature type="binding site" evidence="5">
    <location>
        <begin position="11"/>
        <end position="16"/>
    </location>
    <ligand>
        <name>ATP</name>
        <dbReference type="ChEBI" id="CHEBI:30616"/>
    </ligand>
</feature>
<dbReference type="UniPathway" id="UPA00588">
    <property type="reaction ID" value="UER00649"/>
</dbReference>
<keyword evidence="2 5" id="KW-0545">Nucleotide biosynthesis</keyword>
<evidence type="ECO:0000256" key="5">
    <source>
        <dbReference type="HAMAP-Rule" id="MF_00235"/>
    </source>
</evidence>
<dbReference type="InterPro" id="IPR000850">
    <property type="entry name" value="Adenylat/UMP-CMP_kin"/>
</dbReference>
<feature type="binding site" evidence="5">
    <location>
        <position position="32"/>
    </location>
    <ligand>
        <name>AMP</name>
        <dbReference type="ChEBI" id="CHEBI:456215"/>
    </ligand>
</feature>
<dbReference type="Gene3D" id="3.40.50.300">
    <property type="entry name" value="P-loop containing nucleotide triphosphate hydrolases"/>
    <property type="match status" value="1"/>
</dbReference>
<dbReference type="GO" id="GO:0005737">
    <property type="term" value="C:cytoplasm"/>
    <property type="evidence" value="ECO:0007669"/>
    <property type="project" value="UniProtKB-SubCell"/>
</dbReference>
<comment type="catalytic activity">
    <reaction evidence="5 7">
        <text>AMP + ATP = 2 ADP</text>
        <dbReference type="Rhea" id="RHEA:12973"/>
        <dbReference type="ChEBI" id="CHEBI:30616"/>
        <dbReference type="ChEBI" id="CHEBI:456215"/>
        <dbReference type="ChEBI" id="CHEBI:456216"/>
        <dbReference type="EC" id="2.7.4.3"/>
    </reaction>
</comment>
<dbReference type="Pfam" id="PF00406">
    <property type="entry name" value="ADK"/>
    <property type="match status" value="1"/>
</dbReference>
<feature type="binding site" evidence="5">
    <location>
        <begin position="86"/>
        <end position="89"/>
    </location>
    <ligand>
        <name>AMP</name>
        <dbReference type="ChEBI" id="CHEBI:456215"/>
    </ligand>
</feature>
<evidence type="ECO:0000256" key="7">
    <source>
        <dbReference type="RuleBase" id="RU003331"/>
    </source>
</evidence>
<name>A0A3E0W8A9_9MICO</name>
<dbReference type="SUPFAM" id="SSF52540">
    <property type="entry name" value="P-loop containing nucleoside triphosphate hydrolases"/>
    <property type="match status" value="1"/>
</dbReference>
<protein>
    <recommendedName>
        <fullName evidence="5 7">Adenylate kinase</fullName>
        <shortName evidence="5">AK</shortName>
        <ecNumber evidence="5 7">2.7.4.3</ecNumber>
    </recommendedName>
    <alternativeName>
        <fullName evidence="5">ATP-AMP transphosphorylase</fullName>
    </alternativeName>
    <alternativeName>
        <fullName evidence="5">ATP:AMP phosphotransferase</fullName>
    </alternativeName>
    <alternativeName>
        <fullName evidence="5">Adenylate monophosphate kinase</fullName>
    </alternativeName>
</protein>